<feature type="transmembrane region" description="Helical" evidence="1">
    <location>
        <begin position="187"/>
        <end position="209"/>
    </location>
</feature>
<evidence type="ECO:0000313" key="3">
    <source>
        <dbReference type="Proteomes" id="UP000002729"/>
    </source>
</evidence>
<proteinExistence type="predicted"/>
<dbReference type="Proteomes" id="UP000002729">
    <property type="component" value="Unassembled WGS sequence"/>
</dbReference>
<accession>F0YP00</accession>
<evidence type="ECO:0000256" key="1">
    <source>
        <dbReference type="SAM" id="Phobius"/>
    </source>
</evidence>
<organism evidence="3">
    <name type="scientific">Aureococcus anophagefferens</name>
    <name type="common">Harmful bloom alga</name>
    <dbReference type="NCBI Taxonomy" id="44056"/>
    <lineage>
        <taxon>Eukaryota</taxon>
        <taxon>Sar</taxon>
        <taxon>Stramenopiles</taxon>
        <taxon>Ochrophyta</taxon>
        <taxon>Pelagophyceae</taxon>
        <taxon>Pelagomonadales</taxon>
        <taxon>Pelagomonadaceae</taxon>
        <taxon>Aureococcus</taxon>
    </lineage>
</organism>
<sequence>MTNHEPSCYNDDGTRVGDQLEYEFPEMPERAKSLLDITETPLDVRPGGYILWGALLFASFFRQWAYTVLSSLYAMAPADYTNFESVRGATGLSADEYADIVYAYTIIAVSTMGVSGACAKLFGEGRTACTGLLFQVGGCVCCGLASGVPQIAVGTVFQAAGFGIFLTPAYSLVFGIERSGTRHLYSYLTASIITVGIGVGFLIVAGWLVDRIVSAALFGVPTILVVPGLSLICGAPFKLIAIVTNDDFFLAFMGEAIGKSFDTFIEAPLYVCLQLVSPPKHRPTVVGLFLFCYWVVAATIAEIINDAFGLSLYQILLVACGAQAAGGLGYIIVGYAEYPAALRAATEYTHGPEGCPVAC</sequence>
<feature type="transmembrane region" description="Helical" evidence="1">
    <location>
        <begin position="49"/>
        <end position="66"/>
    </location>
</feature>
<feature type="transmembrane region" description="Helical" evidence="1">
    <location>
        <begin position="155"/>
        <end position="175"/>
    </location>
</feature>
<keyword evidence="1" id="KW-1133">Transmembrane helix</keyword>
<keyword evidence="1" id="KW-0812">Transmembrane</keyword>
<keyword evidence="1" id="KW-0472">Membrane</keyword>
<feature type="transmembrane region" description="Helical" evidence="1">
    <location>
        <begin position="285"/>
        <end position="304"/>
    </location>
</feature>
<name>F0YP00_AURAN</name>
<dbReference type="RefSeq" id="XP_009042136.1">
    <property type="nucleotide sequence ID" value="XM_009043888.1"/>
</dbReference>
<reference evidence="2 3" key="1">
    <citation type="journal article" date="2011" name="Proc. Natl. Acad. Sci. U.S.A.">
        <title>Niche of harmful alga Aureococcus anophagefferens revealed through ecogenomics.</title>
        <authorList>
            <person name="Gobler C.J."/>
            <person name="Berry D.L."/>
            <person name="Dyhrman S.T."/>
            <person name="Wilhelm S.W."/>
            <person name="Salamov A."/>
            <person name="Lobanov A.V."/>
            <person name="Zhang Y."/>
            <person name="Collier J.L."/>
            <person name="Wurch L.L."/>
            <person name="Kustka A.B."/>
            <person name="Dill B.D."/>
            <person name="Shah M."/>
            <person name="VerBerkmoes N.C."/>
            <person name="Kuo A."/>
            <person name="Terry A."/>
            <person name="Pangilinan J."/>
            <person name="Lindquist E.A."/>
            <person name="Lucas S."/>
            <person name="Paulsen I.T."/>
            <person name="Hattenrath-Lehmann T.K."/>
            <person name="Talmage S.C."/>
            <person name="Walker E.A."/>
            <person name="Koch F."/>
            <person name="Burson A.M."/>
            <person name="Marcoval M.A."/>
            <person name="Tang Y.Z."/>
            <person name="Lecleir G.R."/>
            <person name="Coyne K.J."/>
            <person name="Berg G.M."/>
            <person name="Bertrand E.M."/>
            <person name="Saito M.A."/>
            <person name="Gladyshev V.N."/>
            <person name="Grigoriev I.V."/>
        </authorList>
    </citation>
    <scope>NUCLEOTIDE SEQUENCE [LARGE SCALE GENOMIC DNA]</scope>
    <source>
        <strain evidence="3">CCMP 1984</strain>
    </source>
</reference>
<dbReference type="SUPFAM" id="SSF103473">
    <property type="entry name" value="MFS general substrate transporter"/>
    <property type="match status" value="1"/>
</dbReference>
<evidence type="ECO:0000313" key="2">
    <source>
        <dbReference type="EMBL" id="EGB03160.1"/>
    </source>
</evidence>
<dbReference type="Gene3D" id="1.20.1250.20">
    <property type="entry name" value="MFS general substrate transporter like domains"/>
    <property type="match status" value="1"/>
</dbReference>
<dbReference type="AlphaFoldDB" id="F0YP00"/>
<dbReference type="InParanoid" id="F0YP00"/>
<feature type="transmembrane region" description="Helical" evidence="1">
    <location>
        <begin position="215"/>
        <end position="237"/>
    </location>
</feature>
<keyword evidence="3" id="KW-1185">Reference proteome</keyword>
<feature type="transmembrane region" description="Helical" evidence="1">
    <location>
        <begin position="310"/>
        <end position="333"/>
    </location>
</feature>
<dbReference type="GeneID" id="20228877"/>
<feature type="transmembrane region" description="Helical" evidence="1">
    <location>
        <begin position="129"/>
        <end position="149"/>
    </location>
</feature>
<feature type="transmembrane region" description="Helical" evidence="1">
    <location>
        <begin position="101"/>
        <end position="122"/>
    </location>
</feature>
<dbReference type="InterPro" id="IPR036259">
    <property type="entry name" value="MFS_trans_sf"/>
</dbReference>
<dbReference type="KEGG" id="aaf:AURANDRAFT_72787"/>
<gene>
    <name evidence="2" type="ORF">AURANDRAFT_72787</name>
</gene>
<protein>
    <submittedName>
        <fullName evidence="2">Uncharacterized protein</fullName>
    </submittedName>
</protein>
<dbReference type="EMBL" id="GL833188">
    <property type="protein sequence ID" value="EGB03160.1"/>
    <property type="molecule type" value="Genomic_DNA"/>
</dbReference>